<reference evidence="3" key="2">
    <citation type="submission" date="2023-06" db="EMBL/GenBank/DDBJ databases">
        <authorList>
            <person name="Swenson N.G."/>
            <person name="Wegrzyn J.L."/>
            <person name="Mcevoy S.L."/>
        </authorList>
    </citation>
    <scope>NUCLEOTIDE SEQUENCE</scope>
    <source>
        <strain evidence="3">NS2018</strain>
        <tissue evidence="3">Leaf</tissue>
    </source>
</reference>
<dbReference type="SUPFAM" id="SSF81383">
    <property type="entry name" value="F-box domain"/>
    <property type="match status" value="1"/>
</dbReference>
<name>A0AA39RHL1_ACESA</name>
<organism evidence="3 4">
    <name type="scientific">Acer saccharum</name>
    <name type="common">Sugar maple</name>
    <dbReference type="NCBI Taxonomy" id="4024"/>
    <lineage>
        <taxon>Eukaryota</taxon>
        <taxon>Viridiplantae</taxon>
        <taxon>Streptophyta</taxon>
        <taxon>Embryophyta</taxon>
        <taxon>Tracheophyta</taxon>
        <taxon>Spermatophyta</taxon>
        <taxon>Magnoliopsida</taxon>
        <taxon>eudicotyledons</taxon>
        <taxon>Gunneridae</taxon>
        <taxon>Pentapetalae</taxon>
        <taxon>rosids</taxon>
        <taxon>malvids</taxon>
        <taxon>Sapindales</taxon>
        <taxon>Sapindaceae</taxon>
        <taxon>Hippocastanoideae</taxon>
        <taxon>Acereae</taxon>
        <taxon>Acer</taxon>
    </lineage>
</organism>
<evidence type="ECO:0000259" key="2">
    <source>
        <dbReference type="Pfam" id="PF00646"/>
    </source>
</evidence>
<dbReference type="Gene3D" id="1.20.1280.50">
    <property type="match status" value="1"/>
</dbReference>
<evidence type="ECO:0000313" key="4">
    <source>
        <dbReference type="Proteomes" id="UP001168877"/>
    </source>
</evidence>
<evidence type="ECO:0000256" key="1">
    <source>
        <dbReference type="SAM" id="MobiDB-lite"/>
    </source>
</evidence>
<gene>
    <name evidence="3" type="ORF">LWI29_014395</name>
</gene>
<comment type="caution">
    <text evidence="3">The sequence shown here is derived from an EMBL/GenBank/DDBJ whole genome shotgun (WGS) entry which is preliminary data.</text>
</comment>
<sequence>MKFLDGEAPMGPTPSGSWSPSKKRSSKPRTTIESLDHDILCIIFSSLGHFNLVCCSVVCKSRNAIINRCKSLQVLYFKLQCDSSEYVSNTSGSSQ</sequence>
<dbReference type="InterPro" id="IPR001810">
    <property type="entry name" value="F-box_dom"/>
</dbReference>
<dbReference type="Proteomes" id="UP001168877">
    <property type="component" value="Unassembled WGS sequence"/>
</dbReference>
<accession>A0AA39RHL1</accession>
<dbReference type="Pfam" id="PF00646">
    <property type="entry name" value="F-box"/>
    <property type="match status" value="1"/>
</dbReference>
<dbReference type="InterPro" id="IPR036047">
    <property type="entry name" value="F-box-like_dom_sf"/>
</dbReference>
<dbReference type="EMBL" id="JAUESC010000387">
    <property type="protein sequence ID" value="KAK0573844.1"/>
    <property type="molecule type" value="Genomic_DNA"/>
</dbReference>
<feature type="domain" description="F-box" evidence="2">
    <location>
        <begin position="32"/>
        <end position="70"/>
    </location>
</feature>
<evidence type="ECO:0000313" key="3">
    <source>
        <dbReference type="EMBL" id="KAK0573844.1"/>
    </source>
</evidence>
<dbReference type="AlphaFoldDB" id="A0AA39RHL1"/>
<reference evidence="3" key="1">
    <citation type="journal article" date="2022" name="Plant J.">
        <title>Strategies of tolerance reflected in two North American maple genomes.</title>
        <authorList>
            <person name="McEvoy S.L."/>
            <person name="Sezen U.U."/>
            <person name="Trouern-Trend A."/>
            <person name="McMahon S.M."/>
            <person name="Schaberg P.G."/>
            <person name="Yang J."/>
            <person name="Wegrzyn J.L."/>
            <person name="Swenson N.G."/>
        </authorList>
    </citation>
    <scope>NUCLEOTIDE SEQUENCE</scope>
    <source>
        <strain evidence="3">NS2018</strain>
    </source>
</reference>
<feature type="region of interest" description="Disordered" evidence="1">
    <location>
        <begin position="1"/>
        <end position="30"/>
    </location>
</feature>
<keyword evidence="4" id="KW-1185">Reference proteome</keyword>
<protein>
    <recommendedName>
        <fullName evidence="2">F-box domain-containing protein</fullName>
    </recommendedName>
</protein>
<proteinExistence type="predicted"/>